<name>A0A4D6N980_VIGUN</name>
<dbReference type="Pfam" id="PF00628">
    <property type="entry name" value="PHD"/>
    <property type="match status" value="1"/>
</dbReference>
<dbReference type="PROSITE" id="PS50827">
    <property type="entry name" value="DDT"/>
    <property type="match status" value="1"/>
</dbReference>
<evidence type="ECO:0000256" key="6">
    <source>
        <dbReference type="PROSITE-ProRule" id="PRU00146"/>
    </source>
</evidence>
<gene>
    <name evidence="10" type="ORF">DEO72_LG10g630</name>
</gene>
<dbReference type="SMART" id="SM00571">
    <property type="entry name" value="DDT"/>
    <property type="match status" value="1"/>
</dbReference>
<dbReference type="InterPro" id="IPR047365">
    <property type="entry name" value="Tudor_AtPTM-like"/>
</dbReference>
<dbReference type="InterPro" id="IPR028942">
    <property type="entry name" value="WHIM1_dom"/>
</dbReference>
<dbReference type="Pfam" id="PF21743">
    <property type="entry name" value="PTM_DIR17_Tudor"/>
    <property type="match status" value="1"/>
</dbReference>
<keyword evidence="4" id="KW-0862">Zinc</keyword>
<dbReference type="EMBL" id="CP039354">
    <property type="protein sequence ID" value="QCE09411.1"/>
    <property type="molecule type" value="Genomic_DNA"/>
</dbReference>
<keyword evidence="2" id="KW-0479">Metal-binding</keyword>
<evidence type="ECO:0000259" key="9">
    <source>
        <dbReference type="PROSITE" id="PS50827"/>
    </source>
</evidence>
<proteinExistence type="predicted"/>
<dbReference type="SUPFAM" id="SSF57903">
    <property type="entry name" value="FYVE/PHD zinc finger"/>
    <property type="match status" value="2"/>
</dbReference>
<dbReference type="InterPro" id="IPR019786">
    <property type="entry name" value="Zinc_finger_PHD-type_CS"/>
</dbReference>
<dbReference type="Pfam" id="PF15612">
    <property type="entry name" value="WHIM1"/>
    <property type="match status" value="1"/>
</dbReference>
<protein>
    <submittedName>
        <fullName evidence="10">Nucleosome-remodeling factor subunit BPTF</fullName>
    </submittedName>
</protein>
<dbReference type="Gene3D" id="3.30.40.10">
    <property type="entry name" value="Zinc/RING finger domain, C3HC4 (zinc finger)"/>
    <property type="match status" value="2"/>
</dbReference>
<dbReference type="Gramene" id="Vigun05g241000.1.v1.2">
    <property type="protein sequence ID" value="Vigun05g241000.1.v1.2"/>
    <property type="gene ID" value="Vigun05g241000.v1.2"/>
</dbReference>
<dbReference type="Pfam" id="PF24294">
    <property type="entry name" value="Chromo_PTM"/>
    <property type="match status" value="1"/>
</dbReference>
<accession>A0A4D6N980</accession>
<evidence type="ECO:0000313" key="11">
    <source>
        <dbReference type="Proteomes" id="UP000501690"/>
    </source>
</evidence>
<evidence type="ECO:0000256" key="3">
    <source>
        <dbReference type="ARBA" id="ARBA00022771"/>
    </source>
</evidence>
<dbReference type="CDD" id="cd15532">
    <property type="entry name" value="PHD2_CHD_II"/>
    <property type="match status" value="1"/>
</dbReference>
<feature type="compositionally biased region" description="Acidic residues" evidence="7">
    <location>
        <begin position="130"/>
        <end position="145"/>
    </location>
</feature>
<dbReference type="GO" id="GO:0008270">
    <property type="term" value="F:zinc ion binding"/>
    <property type="evidence" value="ECO:0007669"/>
    <property type="project" value="UniProtKB-KW"/>
</dbReference>
<feature type="region of interest" description="Disordered" evidence="7">
    <location>
        <begin position="1435"/>
        <end position="1459"/>
    </location>
</feature>
<organism evidence="10 11">
    <name type="scientific">Vigna unguiculata</name>
    <name type="common">Cowpea</name>
    <dbReference type="NCBI Taxonomy" id="3917"/>
    <lineage>
        <taxon>Eukaryota</taxon>
        <taxon>Viridiplantae</taxon>
        <taxon>Streptophyta</taxon>
        <taxon>Embryophyta</taxon>
        <taxon>Tracheophyta</taxon>
        <taxon>Spermatophyta</taxon>
        <taxon>Magnoliopsida</taxon>
        <taxon>eudicotyledons</taxon>
        <taxon>Gunneridae</taxon>
        <taxon>Pentapetalae</taxon>
        <taxon>rosids</taxon>
        <taxon>fabids</taxon>
        <taxon>Fabales</taxon>
        <taxon>Fabaceae</taxon>
        <taxon>Papilionoideae</taxon>
        <taxon>50 kb inversion clade</taxon>
        <taxon>NPAAA clade</taxon>
        <taxon>indigoferoid/millettioid clade</taxon>
        <taxon>Phaseoleae</taxon>
        <taxon>Vigna</taxon>
    </lineage>
</organism>
<keyword evidence="11" id="KW-1185">Reference proteome</keyword>
<dbReference type="GO" id="GO:0000785">
    <property type="term" value="C:chromatin"/>
    <property type="evidence" value="ECO:0007669"/>
    <property type="project" value="UniProtKB-ARBA"/>
</dbReference>
<dbReference type="Pfam" id="PF02791">
    <property type="entry name" value="DDT"/>
    <property type="match status" value="1"/>
</dbReference>
<dbReference type="OrthoDB" id="784962at2759"/>
<dbReference type="PANTHER" id="PTHR46508">
    <property type="entry name" value="PHD FINGER FAMILY PROTEIN"/>
    <property type="match status" value="1"/>
</dbReference>
<dbReference type="PROSITE" id="PS01359">
    <property type="entry name" value="ZF_PHD_1"/>
    <property type="match status" value="1"/>
</dbReference>
<feature type="region of interest" description="Disordered" evidence="7">
    <location>
        <begin position="1"/>
        <end position="30"/>
    </location>
</feature>
<dbReference type="PROSITE" id="PS50016">
    <property type="entry name" value="ZF_PHD_2"/>
    <property type="match status" value="1"/>
</dbReference>
<dbReference type="InterPro" id="IPR013083">
    <property type="entry name" value="Znf_RING/FYVE/PHD"/>
</dbReference>
<evidence type="ECO:0000256" key="4">
    <source>
        <dbReference type="ARBA" id="ARBA00022833"/>
    </source>
</evidence>
<evidence type="ECO:0000259" key="8">
    <source>
        <dbReference type="PROSITE" id="PS50016"/>
    </source>
</evidence>
<dbReference type="InterPro" id="IPR018501">
    <property type="entry name" value="DDT_dom"/>
</dbReference>
<evidence type="ECO:0000256" key="7">
    <source>
        <dbReference type="SAM" id="MobiDB-lite"/>
    </source>
</evidence>
<evidence type="ECO:0000313" key="10">
    <source>
        <dbReference type="EMBL" id="QCE09411.1"/>
    </source>
</evidence>
<evidence type="ECO:0000256" key="1">
    <source>
        <dbReference type="ARBA" id="ARBA00004123"/>
    </source>
</evidence>
<keyword evidence="5" id="KW-0539">Nucleus</keyword>
<dbReference type="PANTHER" id="PTHR46508:SF10">
    <property type="entry name" value="DNA-BINDING AND ZINC-FINGER PROTEIN"/>
    <property type="match status" value="1"/>
</dbReference>
<feature type="domain" description="PHD-type" evidence="8">
    <location>
        <begin position="381"/>
        <end position="428"/>
    </location>
</feature>
<feature type="compositionally biased region" description="Basic and acidic residues" evidence="7">
    <location>
        <begin position="114"/>
        <end position="129"/>
    </location>
</feature>
<dbReference type="SMART" id="SM00249">
    <property type="entry name" value="PHD"/>
    <property type="match status" value="4"/>
</dbReference>
<evidence type="ECO:0000256" key="2">
    <source>
        <dbReference type="ARBA" id="ARBA00022723"/>
    </source>
</evidence>
<sequence>MEPPVVRSRGRPRKRRREEDGTVAGDPKAFPEAKKAPPVALVGRYVLKEFRGNTVLLGKVVRYESGLYRVVYESGGFEDLGSSAIRRILLLDSYFDDDLIRRKGELEESVLPKIAEEQERGSRELHEDLSVESEEERDETDDESCSEAMDLSSDSQTPIPSPPTLPPSSGTIGVPESCVLNLLSVYGFLRSFSIRLFLSPFTLDEFVGALNCKVSNTLLDAIHISLMRVLRRHLENISPDGSRRATKCLRCIDWSLLDALTWPVFTFQYLAIYDYTKGPEWKGFYDEIFYGEYYLLSASRKLMILQILCDDVLASEEFKAEMNMREELEVGIDYDNEDDSLPTEIGPRRVHPRYSKTTACKDSETKKYVSELNAEDADGNGDECRLCGMDGTLLCCDGCPAVYHSRCIGVMKMHIPDGEWYCPECKINMIGPSIARGTSLKGAEVFGKDLYGQVFMGTCDHLLVLDVNSDKFCLKYYNQNDIPEVLRVLYASEQLRPIYNGICMAMLEYWKIPENFLSICVTSVPQVNLTNSNTDMKLSPMIEEENEALSSVKAEYSSTFSNGNCSDNLEPSLDASLVASSGSAPGSRYNTRTTVNLKLCEETAMNSTFSFANHQSNPKFENSVNKSTAVGPARCTFVNNQFNNYGHTNDLRLPMNLSLQTKGDQSGFGKCKGSLTKDFMYTGCSYKPQSYINCYMHGDFAASAAANLAVLSSEDSRSEGLVSDNLGKATSGNTYLLAKAFSQTASRFFWPSSEKKLVEVPRERCGWCLSCKALISSKKGCMLNHAALSATKNAMKILSGLAPVRIGEGIIPSIATYVIYMEESLRGLIVGPFISECYRRHWRKQVERATSFSDIKPLLLKLEENIRTIAFCGDWVKLMDDWLAEFSTFQSAAVTLGTTQKRATCGRRKKQLSINKVTAGACPENFTWWHGGKFSKSVFQKAVLPKSMTRKAARQGGLRKISGILYADGSEIPKRSRQVVWRAAVQMSTNASQLALQVRYLDFHVRWNDLIRPEHNLLDVKGQDNEASAFRNANIHEKRIVEGKILYRVAFGSQKHLPSRVMKHVEIERGPEGKEKFWFSEKRIPLYLVKEYEMRNGKMLSDKEYMYITSQLHKRRLKATYKDIFFYLTCKRDKLDILSCSVCQLGVLIGNALKCSACQGYCHTGCSVSSTVSTCEEVEFLATCIQCHHAKLLTQKESCNESPTSPLLLEGQDQSTSAVLKGPGAKCDGQELMSSRTKNSRSDTKGFASDFSLETKGRSRNCSWGIIWKKKNNEDTGFDFRLKNILLKGGSGLPQLKPVCRLCQKPYNSDLMYICCETCKHWYHAEAVELEESRLFDVLGFKCCKCRRIKSPVCPFSDLSYRTQDDKRSSRASKKDYFLGDSDSGTPIDRRTCEPATPICPAVDVSRQDSDHLLFSLSSVELLLAEPELDANGVGSTVSGPGIPKISKRERENNGSCRGNLHAEFSTSNEMLSKSVKDLFPSVEDASANCSLPKDPEIVNYNEFVDFEPHTFFSLTELLHSDENIQSEEADASRVLSGCLKNSCSVAEGCGTVDLASNCEPKNLLQGNVDSCRQCSQKEPLPDLHCQICRIWIHSQCSPWVESPSRLSSWRCGDCREWR</sequence>
<evidence type="ECO:0000256" key="5">
    <source>
        <dbReference type="ARBA" id="ARBA00023242"/>
    </source>
</evidence>
<dbReference type="InterPro" id="IPR011011">
    <property type="entry name" value="Znf_FYVE_PHD"/>
</dbReference>
<comment type="subcellular location">
    <subcellularLocation>
        <location evidence="1">Nucleus</location>
    </subcellularLocation>
</comment>
<feature type="region of interest" description="Disordered" evidence="7">
    <location>
        <begin position="113"/>
        <end position="169"/>
    </location>
</feature>
<feature type="domain" description="DDT" evidence="9">
    <location>
        <begin position="176"/>
        <end position="236"/>
    </location>
</feature>
<dbReference type="InterPro" id="IPR019787">
    <property type="entry name" value="Znf_PHD-finger"/>
</dbReference>
<dbReference type="GO" id="GO:0005634">
    <property type="term" value="C:nucleus"/>
    <property type="evidence" value="ECO:0007669"/>
    <property type="project" value="UniProtKB-SubCell"/>
</dbReference>
<dbReference type="InterPro" id="IPR056618">
    <property type="entry name" value="Chromo_PTM"/>
</dbReference>
<dbReference type="InterPro" id="IPR001965">
    <property type="entry name" value="Znf_PHD"/>
</dbReference>
<reference evidence="10 11" key="1">
    <citation type="submission" date="2019-04" db="EMBL/GenBank/DDBJ databases">
        <title>An improved genome assembly and genetic linkage map for asparagus bean, Vigna unguiculata ssp. sesquipedialis.</title>
        <authorList>
            <person name="Xia Q."/>
            <person name="Zhang R."/>
            <person name="Dong Y."/>
        </authorList>
    </citation>
    <scope>NUCLEOTIDE SEQUENCE [LARGE SCALE GENOMIC DNA]</scope>
    <source>
        <tissue evidence="10">Leaf</tissue>
    </source>
</reference>
<dbReference type="Proteomes" id="UP000501690">
    <property type="component" value="Linkage Group LG10"/>
</dbReference>
<keyword evidence="3 6" id="KW-0863">Zinc-finger</keyword>